<accession>A0AAW2VVR2</accession>
<protein>
    <submittedName>
        <fullName evidence="1">Uncharacterized protein</fullName>
    </submittedName>
</protein>
<comment type="caution">
    <text evidence="1">The sequence shown here is derived from an EMBL/GenBank/DDBJ whole genome shotgun (WGS) entry which is preliminary data.</text>
</comment>
<dbReference type="EMBL" id="JACGWN010000009">
    <property type="protein sequence ID" value="KAL0433378.1"/>
    <property type="molecule type" value="Genomic_DNA"/>
</dbReference>
<evidence type="ECO:0000313" key="1">
    <source>
        <dbReference type="EMBL" id="KAL0433378.1"/>
    </source>
</evidence>
<proteinExistence type="predicted"/>
<dbReference type="AlphaFoldDB" id="A0AAW2VVR2"/>
<gene>
    <name evidence="1" type="ORF">Slati_2672100</name>
</gene>
<reference evidence="1" key="2">
    <citation type="journal article" date="2024" name="Plant">
        <title>Genomic evolution and insights into agronomic trait innovations of Sesamum species.</title>
        <authorList>
            <person name="Miao H."/>
            <person name="Wang L."/>
            <person name="Qu L."/>
            <person name="Liu H."/>
            <person name="Sun Y."/>
            <person name="Le M."/>
            <person name="Wang Q."/>
            <person name="Wei S."/>
            <person name="Zheng Y."/>
            <person name="Lin W."/>
            <person name="Duan Y."/>
            <person name="Cao H."/>
            <person name="Xiong S."/>
            <person name="Wang X."/>
            <person name="Wei L."/>
            <person name="Li C."/>
            <person name="Ma Q."/>
            <person name="Ju M."/>
            <person name="Zhao R."/>
            <person name="Li G."/>
            <person name="Mu C."/>
            <person name="Tian Q."/>
            <person name="Mei H."/>
            <person name="Zhang T."/>
            <person name="Gao T."/>
            <person name="Zhang H."/>
        </authorList>
    </citation>
    <scope>NUCLEOTIDE SEQUENCE</scope>
    <source>
        <strain evidence="1">KEN1</strain>
    </source>
</reference>
<organism evidence="1">
    <name type="scientific">Sesamum latifolium</name>
    <dbReference type="NCBI Taxonomy" id="2727402"/>
    <lineage>
        <taxon>Eukaryota</taxon>
        <taxon>Viridiplantae</taxon>
        <taxon>Streptophyta</taxon>
        <taxon>Embryophyta</taxon>
        <taxon>Tracheophyta</taxon>
        <taxon>Spermatophyta</taxon>
        <taxon>Magnoliopsida</taxon>
        <taxon>eudicotyledons</taxon>
        <taxon>Gunneridae</taxon>
        <taxon>Pentapetalae</taxon>
        <taxon>asterids</taxon>
        <taxon>lamiids</taxon>
        <taxon>Lamiales</taxon>
        <taxon>Pedaliaceae</taxon>
        <taxon>Sesamum</taxon>
    </lineage>
</organism>
<sequence length="49" mass="5418">MMATLKLLFQVKSRPESATIEKLKKEGKARTKGVPGISQVPRATLTYSK</sequence>
<name>A0AAW2VVR2_9LAMI</name>
<reference evidence="1" key="1">
    <citation type="submission" date="2020-06" db="EMBL/GenBank/DDBJ databases">
        <authorList>
            <person name="Li T."/>
            <person name="Hu X."/>
            <person name="Zhang T."/>
            <person name="Song X."/>
            <person name="Zhang H."/>
            <person name="Dai N."/>
            <person name="Sheng W."/>
            <person name="Hou X."/>
            <person name="Wei L."/>
        </authorList>
    </citation>
    <scope>NUCLEOTIDE SEQUENCE</scope>
    <source>
        <strain evidence="1">KEN1</strain>
        <tissue evidence="1">Leaf</tissue>
    </source>
</reference>